<accession>A0A2U1KIH7</accession>
<sequence>MDAAFGMEYLHDLLEVYISIRIFTNILAYLNYLKRQHTLLSGGVRGTLPWMAPELLSGKSCMVSEKELLTGDEPYGDMHCASIIVNTISGKDMNFVQANNFLNMMSSLVGGSGTTHSVQQSQHGVILNGMEGVNGKFWSAYP</sequence>
<comment type="caution">
    <text evidence="1">The sequence shown here is derived from an EMBL/GenBank/DDBJ whole genome shotgun (WGS) entry which is preliminary data.</text>
</comment>
<dbReference type="Proteomes" id="UP000245207">
    <property type="component" value="Unassembled WGS sequence"/>
</dbReference>
<evidence type="ECO:0000313" key="2">
    <source>
        <dbReference type="Proteomes" id="UP000245207"/>
    </source>
</evidence>
<reference evidence="1 2" key="1">
    <citation type="journal article" date="2018" name="Mol. Plant">
        <title>The genome of Artemisia annua provides insight into the evolution of Asteraceae family and artemisinin biosynthesis.</title>
        <authorList>
            <person name="Shen Q."/>
            <person name="Zhang L."/>
            <person name="Liao Z."/>
            <person name="Wang S."/>
            <person name="Yan T."/>
            <person name="Shi P."/>
            <person name="Liu M."/>
            <person name="Fu X."/>
            <person name="Pan Q."/>
            <person name="Wang Y."/>
            <person name="Lv Z."/>
            <person name="Lu X."/>
            <person name="Zhang F."/>
            <person name="Jiang W."/>
            <person name="Ma Y."/>
            <person name="Chen M."/>
            <person name="Hao X."/>
            <person name="Li L."/>
            <person name="Tang Y."/>
            <person name="Lv G."/>
            <person name="Zhou Y."/>
            <person name="Sun X."/>
            <person name="Brodelius P.E."/>
            <person name="Rose J.K.C."/>
            <person name="Tang K."/>
        </authorList>
    </citation>
    <scope>NUCLEOTIDE SEQUENCE [LARGE SCALE GENOMIC DNA]</scope>
    <source>
        <strain evidence="2">cv. Huhao1</strain>
        <tissue evidence="1">Leaf</tissue>
    </source>
</reference>
<evidence type="ECO:0000313" key="1">
    <source>
        <dbReference type="EMBL" id="PWA36574.1"/>
    </source>
</evidence>
<dbReference type="SUPFAM" id="SSF56112">
    <property type="entry name" value="Protein kinase-like (PK-like)"/>
    <property type="match status" value="1"/>
</dbReference>
<dbReference type="OrthoDB" id="4062651at2759"/>
<protein>
    <submittedName>
        <fullName evidence="1">Uncharacterized protein</fullName>
    </submittedName>
</protein>
<proteinExistence type="predicted"/>
<keyword evidence="2" id="KW-1185">Reference proteome</keyword>
<dbReference type="STRING" id="35608.A0A2U1KIH7"/>
<name>A0A2U1KIH7_ARTAN</name>
<gene>
    <name evidence="1" type="ORF">CTI12_AA596860</name>
</gene>
<dbReference type="InterPro" id="IPR011009">
    <property type="entry name" value="Kinase-like_dom_sf"/>
</dbReference>
<organism evidence="1 2">
    <name type="scientific">Artemisia annua</name>
    <name type="common">Sweet wormwood</name>
    <dbReference type="NCBI Taxonomy" id="35608"/>
    <lineage>
        <taxon>Eukaryota</taxon>
        <taxon>Viridiplantae</taxon>
        <taxon>Streptophyta</taxon>
        <taxon>Embryophyta</taxon>
        <taxon>Tracheophyta</taxon>
        <taxon>Spermatophyta</taxon>
        <taxon>Magnoliopsida</taxon>
        <taxon>eudicotyledons</taxon>
        <taxon>Gunneridae</taxon>
        <taxon>Pentapetalae</taxon>
        <taxon>asterids</taxon>
        <taxon>campanulids</taxon>
        <taxon>Asterales</taxon>
        <taxon>Asteraceae</taxon>
        <taxon>Asteroideae</taxon>
        <taxon>Anthemideae</taxon>
        <taxon>Artemisiinae</taxon>
        <taxon>Artemisia</taxon>
    </lineage>
</organism>
<dbReference type="EMBL" id="PKPP01017980">
    <property type="protein sequence ID" value="PWA36574.1"/>
    <property type="molecule type" value="Genomic_DNA"/>
</dbReference>
<dbReference type="AlphaFoldDB" id="A0A2U1KIH7"/>